<dbReference type="Proteomes" id="UP000824106">
    <property type="component" value="Unassembled WGS sequence"/>
</dbReference>
<feature type="transmembrane region" description="Helical" evidence="2">
    <location>
        <begin position="12"/>
        <end position="32"/>
    </location>
</feature>
<reference evidence="3" key="1">
    <citation type="journal article" date="2021" name="PeerJ">
        <title>Extensive microbial diversity within the chicken gut microbiome revealed by metagenomics and culture.</title>
        <authorList>
            <person name="Gilroy R."/>
            <person name="Ravi A."/>
            <person name="Getino M."/>
            <person name="Pursley I."/>
            <person name="Horton D.L."/>
            <person name="Alikhan N.F."/>
            <person name="Baker D."/>
            <person name="Gharbi K."/>
            <person name="Hall N."/>
            <person name="Watson M."/>
            <person name="Adriaenssens E.M."/>
            <person name="Foster-Nyarko E."/>
            <person name="Jarju S."/>
            <person name="Secka A."/>
            <person name="Antonio M."/>
            <person name="Oren A."/>
            <person name="Chaudhuri R.R."/>
            <person name="La Ragione R."/>
            <person name="Hildebrand F."/>
            <person name="Pallen M.J."/>
        </authorList>
    </citation>
    <scope>NUCLEOTIDE SEQUENCE</scope>
    <source>
        <strain evidence="3">CHK169-4300</strain>
    </source>
</reference>
<evidence type="ECO:0000256" key="1">
    <source>
        <dbReference type="ARBA" id="ARBA00010894"/>
    </source>
</evidence>
<sequence>MVNILIQLRTLAIRLIDAYQLILVVYFLMSWLPGAYQSKLGEILYRICEPYVGFFRRFVPPIGFISLAGIVALIALSLIQNGVIVLFNFLIRLFT</sequence>
<keyword evidence="2" id="KW-1133">Transmembrane helix</keyword>
<dbReference type="PANTHER" id="PTHR33219">
    <property type="entry name" value="YLMG HOMOLOG PROTEIN 2, CHLOROPLASTIC"/>
    <property type="match status" value="1"/>
</dbReference>
<dbReference type="AlphaFoldDB" id="A0A9D2G141"/>
<reference evidence="3" key="2">
    <citation type="submission" date="2021-04" db="EMBL/GenBank/DDBJ databases">
        <authorList>
            <person name="Gilroy R."/>
        </authorList>
    </citation>
    <scope>NUCLEOTIDE SEQUENCE</scope>
    <source>
        <strain evidence="3">CHK169-4300</strain>
    </source>
</reference>
<dbReference type="GO" id="GO:0016020">
    <property type="term" value="C:membrane"/>
    <property type="evidence" value="ECO:0007669"/>
    <property type="project" value="InterPro"/>
</dbReference>
<dbReference type="Pfam" id="PF02325">
    <property type="entry name" value="CCB3_YggT"/>
    <property type="match status" value="1"/>
</dbReference>
<gene>
    <name evidence="3" type="ORF">H9808_00695</name>
</gene>
<proteinExistence type="inferred from homology"/>
<evidence type="ECO:0000256" key="2">
    <source>
        <dbReference type="SAM" id="Phobius"/>
    </source>
</evidence>
<protein>
    <submittedName>
        <fullName evidence="3">YggT family protein</fullName>
    </submittedName>
</protein>
<name>A0A9D2G141_9LACT</name>
<keyword evidence="2" id="KW-0812">Transmembrane</keyword>
<dbReference type="InterPro" id="IPR003425">
    <property type="entry name" value="CCB3/YggT"/>
</dbReference>
<evidence type="ECO:0000313" key="4">
    <source>
        <dbReference type="Proteomes" id="UP000824106"/>
    </source>
</evidence>
<feature type="transmembrane region" description="Helical" evidence="2">
    <location>
        <begin position="64"/>
        <end position="91"/>
    </location>
</feature>
<evidence type="ECO:0000313" key="3">
    <source>
        <dbReference type="EMBL" id="HIZ70287.1"/>
    </source>
</evidence>
<keyword evidence="2" id="KW-0472">Membrane</keyword>
<accession>A0A9D2G141</accession>
<comment type="similarity">
    <text evidence="1">Belongs to the YggT family.</text>
</comment>
<comment type="caution">
    <text evidence="3">The sequence shown here is derived from an EMBL/GenBank/DDBJ whole genome shotgun (WGS) entry which is preliminary data.</text>
</comment>
<dbReference type="EMBL" id="DXAZ01000008">
    <property type="protein sequence ID" value="HIZ70287.1"/>
    <property type="molecule type" value="Genomic_DNA"/>
</dbReference>
<organism evidence="3 4">
    <name type="scientific">Candidatus Atopostipes pullistercoris</name>
    <dbReference type="NCBI Taxonomy" id="2838467"/>
    <lineage>
        <taxon>Bacteria</taxon>
        <taxon>Bacillati</taxon>
        <taxon>Bacillota</taxon>
        <taxon>Bacilli</taxon>
        <taxon>Lactobacillales</taxon>
        <taxon>Carnobacteriaceae</taxon>
        <taxon>Atopostipes</taxon>
    </lineage>
</organism>
<dbReference type="PANTHER" id="PTHR33219:SF14">
    <property type="entry name" value="PROTEIN COFACTOR ASSEMBLY OF COMPLEX C SUBUNIT B CCB3, CHLOROPLASTIC-RELATED"/>
    <property type="match status" value="1"/>
</dbReference>